<keyword evidence="3 9" id="KW-0808">Transferase</keyword>
<comment type="similarity">
    <text evidence="8">Belongs to the senescence regulator S40 family.</text>
</comment>
<evidence type="ECO:0000256" key="4">
    <source>
        <dbReference type="ARBA" id="ARBA00022692"/>
    </source>
</evidence>
<dbReference type="GO" id="GO:0005794">
    <property type="term" value="C:Golgi apparatus"/>
    <property type="evidence" value="ECO:0007669"/>
    <property type="project" value="TreeGrafter"/>
</dbReference>
<evidence type="ECO:0000256" key="6">
    <source>
        <dbReference type="ARBA" id="ARBA00023136"/>
    </source>
</evidence>
<keyword evidence="7 9" id="KW-0012">Acyltransferase</keyword>
<evidence type="ECO:0000256" key="10">
    <source>
        <dbReference type="SAM" id="MobiDB-lite"/>
    </source>
</evidence>
<evidence type="ECO:0000256" key="5">
    <source>
        <dbReference type="ARBA" id="ARBA00022989"/>
    </source>
</evidence>
<dbReference type="EC" id="2.3.1.225" evidence="9"/>
<comment type="caution">
    <text evidence="12">The sequence shown here is derived from an EMBL/GenBank/DDBJ whole genome shotgun (WGS) entry which is preliminary data.</text>
</comment>
<dbReference type="Pfam" id="PF04520">
    <property type="entry name" value="Senescence_reg"/>
    <property type="match status" value="1"/>
</dbReference>
<accession>A0A7J7NLS1</accession>
<comment type="subcellular location">
    <subcellularLocation>
        <location evidence="1">Membrane</location>
        <topology evidence="1">Multi-pass membrane protein</topology>
    </subcellularLocation>
</comment>
<feature type="region of interest" description="Disordered" evidence="10">
    <location>
        <begin position="1"/>
        <end position="28"/>
    </location>
</feature>
<comment type="similarity">
    <text evidence="2 9">Belongs to the DHHC palmitoyltransferase family.</text>
</comment>
<feature type="domain" description="Palmitoyltransferase DHHC" evidence="11">
    <location>
        <begin position="209"/>
        <end position="335"/>
    </location>
</feature>
<gene>
    <name evidence="12" type="ORF">GIB67_011532</name>
</gene>
<name>A0A7J7NLS1_9MAGN</name>
<dbReference type="PANTHER" id="PTHR22883">
    <property type="entry name" value="ZINC FINGER DHHC DOMAIN CONTAINING PROTEIN"/>
    <property type="match status" value="1"/>
</dbReference>
<dbReference type="GO" id="GO:0010150">
    <property type="term" value="P:leaf senescence"/>
    <property type="evidence" value="ECO:0007669"/>
    <property type="project" value="UniProtKB-ARBA"/>
</dbReference>
<feature type="compositionally biased region" description="Polar residues" evidence="10">
    <location>
        <begin position="1"/>
        <end position="14"/>
    </location>
</feature>
<evidence type="ECO:0000256" key="2">
    <source>
        <dbReference type="ARBA" id="ARBA00008574"/>
    </source>
</evidence>
<keyword evidence="6 9" id="KW-0472">Membrane</keyword>
<dbReference type="GO" id="GO:0005783">
    <property type="term" value="C:endoplasmic reticulum"/>
    <property type="evidence" value="ECO:0007669"/>
    <property type="project" value="TreeGrafter"/>
</dbReference>
<dbReference type="AlphaFoldDB" id="A0A7J7NLS1"/>
<dbReference type="GO" id="GO:0006612">
    <property type="term" value="P:protein targeting to membrane"/>
    <property type="evidence" value="ECO:0007669"/>
    <property type="project" value="TreeGrafter"/>
</dbReference>
<evidence type="ECO:0000259" key="11">
    <source>
        <dbReference type="Pfam" id="PF01529"/>
    </source>
</evidence>
<feature type="region of interest" description="Disordered" evidence="10">
    <location>
        <begin position="414"/>
        <end position="493"/>
    </location>
</feature>
<dbReference type="OrthoDB" id="4096362at2759"/>
<dbReference type="GO" id="GO:0016020">
    <property type="term" value="C:membrane"/>
    <property type="evidence" value="ECO:0007669"/>
    <property type="project" value="UniProtKB-SubCell"/>
</dbReference>
<feature type="transmembrane region" description="Helical" evidence="9">
    <location>
        <begin position="125"/>
        <end position="143"/>
    </location>
</feature>
<evidence type="ECO:0000256" key="9">
    <source>
        <dbReference type="RuleBase" id="RU079119"/>
    </source>
</evidence>
<evidence type="ECO:0000256" key="1">
    <source>
        <dbReference type="ARBA" id="ARBA00004141"/>
    </source>
</evidence>
<feature type="transmembrane region" description="Helical" evidence="9">
    <location>
        <begin position="299"/>
        <end position="325"/>
    </location>
</feature>
<dbReference type="EMBL" id="JACGCM010000704">
    <property type="protein sequence ID" value="KAF6168147.1"/>
    <property type="molecule type" value="Genomic_DNA"/>
</dbReference>
<feature type="transmembrane region" description="Helical" evidence="9">
    <location>
        <begin position="255"/>
        <end position="279"/>
    </location>
</feature>
<keyword evidence="13" id="KW-1185">Reference proteome</keyword>
<keyword evidence="4 9" id="KW-0812">Transmembrane</keyword>
<reference evidence="12 13" key="1">
    <citation type="journal article" date="2020" name="IScience">
        <title>Genome Sequencing of the Endangered Kingdonia uniflora (Circaeasteraceae, Ranunculales) Reveals Potential Mechanisms of Evolutionary Specialization.</title>
        <authorList>
            <person name="Sun Y."/>
            <person name="Deng T."/>
            <person name="Zhang A."/>
            <person name="Moore M.J."/>
            <person name="Landis J.B."/>
            <person name="Lin N."/>
            <person name="Zhang H."/>
            <person name="Zhang X."/>
            <person name="Huang J."/>
            <person name="Zhang X."/>
            <person name="Sun H."/>
            <person name="Wang H."/>
        </authorList>
    </citation>
    <scope>NUCLEOTIDE SEQUENCE [LARGE SCALE GENOMIC DNA]</scope>
    <source>
        <strain evidence="12">TB1705</strain>
        <tissue evidence="12">Leaf</tissue>
    </source>
</reference>
<keyword evidence="5 9" id="KW-1133">Transmembrane helix</keyword>
<comment type="domain">
    <text evidence="9">The DHHC domain is required for palmitoyltransferase activity.</text>
</comment>
<proteinExistence type="inferred from homology"/>
<dbReference type="InterPro" id="IPR001594">
    <property type="entry name" value="Palmitoyltrfase_DHHC"/>
</dbReference>
<dbReference type="PROSITE" id="PS50216">
    <property type="entry name" value="DHHC"/>
    <property type="match status" value="1"/>
</dbReference>
<dbReference type="GO" id="GO:0019706">
    <property type="term" value="F:protein-cysteine S-palmitoyltransferase activity"/>
    <property type="evidence" value="ECO:0007669"/>
    <property type="project" value="UniProtKB-EC"/>
</dbReference>
<evidence type="ECO:0000256" key="8">
    <source>
        <dbReference type="ARBA" id="ARBA00034773"/>
    </source>
</evidence>
<dbReference type="Pfam" id="PF01529">
    <property type="entry name" value="DHHC"/>
    <property type="match status" value="1"/>
</dbReference>
<evidence type="ECO:0000256" key="3">
    <source>
        <dbReference type="ARBA" id="ARBA00022679"/>
    </source>
</evidence>
<dbReference type="InterPro" id="IPR007608">
    <property type="entry name" value="Senescence_reg_S40"/>
</dbReference>
<organism evidence="12 13">
    <name type="scientific">Kingdonia uniflora</name>
    <dbReference type="NCBI Taxonomy" id="39325"/>
    <lineage>
        <taxon>Eukaryota</taxon>
        <taxon>Viridiplantae</taxon>
        <taxon>Streptophyta</taxon>
        <taxon>Embryophyta</taxon>
        <taxon>Tracheophyta</taxon>
        <taxon>Spermatophyta</taxon>
        <taxon>Magnoliopsida</taxon>
        <taxon>Ranunculales</taxon>
        <taxon>Circaeasteraceae</taxon>
        <taxon>Kingdonia</taxon>
    </lineage>
</organism>
<sequence>MASTSQSQEANTKISETKHTISFPNPADIESMVEVDDDNRSLPLHNSNTDTRAVPHEVDVVNGDEDEKYVAFAQECPIRTKNCIWEQCPLIGGDSDTIRTYHFWPGKNVFFFRGRLVCGPDPRGFLLMMTSIVLSSWIFYVYIGEDSKHSTFIVSISTILAIIVLGNLIMVSVTDPGIIPRNCHLSRNEVVTNDGVKSKLMRVNGVEVKSKFCGVCKIFRPPRSCHCAICGNCVEKFDHHCPWVSQCIGLRNYRFYLMFVSSALIFFIYVFVFSCRRINVKMSETGTGLLRTLGNFPETLALASFSFVAMWFLTGLASFHVYLIMLNQTSYENFRQCYVNSPNPYDKGILGNVKEEVLVSAMADRYGYFSNNGDGAEELSEADVWGLVRDKGKKLKDPSCLKHVPSASRMIPKSSNEAKVHQHQQQQSAPVRIPNWPKTYRKKSQKSNKGSSQSTWLDHDVDADDESSYGKVDYSTNKGGHHEDVDDDEEDESEWIPPHEWIARKLAKSQISSFSVCEGVGRTLKGRDLSKVRNAILTRTGFIEQTPFT</sequence>
<dbReference type="PANTHER" id="PTHR22883:SF57">
    <property type="entry name" value="S-ACYLTRANSFERASE"/>
    <property type="match status" value="1"/>
</dbReference>
<comment type="catalytic activity">
    <reaction evidence="9">
        <text>L-cysteinyl-[protein] + hexadecanoyl-CoA = S-hexadecanoyl-L-cysteinyl-[protein] + CoA</text>
        <dbReference type="Rhea" id="RHEA:36683"/>
        <dbReference type="Rhea" id="RHEA-COMP:10131"/>
        <dbReference type="Rhea" id="RHEA-COMP:11032"/>
        <dbReference type="ChEBI" id="CHEBI:29950"/>
        <dbReference type="ChEBI" id="CHEBI:57287"/>
        <dbReference type="ChEBI" id="CHEBI:57379"/>
        <dbReference type="ChEBI" id="CHEBI:74151"/>
        <dbReference type="EC" id="2.3.1.225"/>
    </reaction>
</comment>
<dbReference type="Proteomes" id="UP000541444">
    <property type="component" value="Unassembled WGS sequence"/>
</dbReference>
<protein>
    <recommendedName>
        <fullName evidence="9">S-acyltransferase</fullName>
        <ecNumber evidence="9">2.3.1.225</ecNumber>
    </recommendedName>
    <alternativeName>
        <fullName evidence="9">Palmitoyltransferase</fullName>
    </alternativeName>
</protein>
<evidence type="ECO:0000313" key="13">
    <source>
        <dbReference type="Proteomes" id="UP000541444"/>
    </source>
</evidence>
<evidence type="ECO:0000256" key="7">
    <source>
        <dbReference type="ARBA" id="ARBA00023315"/>
    </source>
</evidence>
<dbReference type="InterPro" id="IPR039859">
    <property type="entry name" value="PFA4/ZDH16/20/ERF2-like"/>
</dbReference>
<evidence type="ECO:0000313" key="12">
    <source>
        <dbReference type="EMBL" id="KAF6168147.1"/>
    </source>
</evidence>
<feature type="transmembrane region" description="Helical" evidence="9">
    <location>
        <begin position="149"/>
        <end position="171"/>
    </location>
</feature>
<feature type="compositionally biased region" description="Polar residues" evidence="10">
    <location>
        <begin position="414"/>
        <end position="429"/>
    </location>
</feature>